<evidence type="ECO:0000256" key="6">
    <source>
        <dbReference type="ARBA" id="ARBA00022844"/>
    </source>
</evidence>
<keyword evidence="7" id="KW-1043">Host membrane</keyword>
<evidence type="ECO:0000256" key="10">
    <source>
        <dbReference type="ARBA" id="ARBA00023184"/>
    </source>
</evidence>
<reference evidence="15 16" key="1">
    <citation type="journal article" date="2014" name="Virology">
        <title>The genome sequence of ectromelia virus Naval and Cornell isolates from outbreaks in North America.</title>
        <authorList>
            <person name="Mavian C."/>
            <person name="Lopez-Bueno A."/>
            <person name="Bryant N.A."/>
            <person name="Seeger K."/>
            <person name="Quail M.A."/>
            <person name="Harris D."/>
            <person name="Barrell B."/>
            <person name="Alcami A."/>
        </authorList>
    </citation>
    <scope>NUCLEOTIDE SEQUENCE [LARGE SCALE GENOMIC DNA]</scope>
    <source>
        <strain evidence="15">NAVAL</strain>
    </source>
</reference>
<accession>A0A075IQK7</accession>
<dbReference type="Proteomes" id="UP000164837">
    <property type="component" value="Genome"/>
</dbReference>
<keyword evidence="8 14" id="KW-1133">Transmembrane helix</keyword>
<evidence type="ECO:0000256" key="3">
    <source>
        <dbReference type="ARBA" id="ARBA00004328"/>
    </source>
</evidence>
<dbReference type="Pfam" id="PF03394">
    <property type="entry name" value="Pox_E8"/>
    <property type="match status" value="1"/>
</dbReference>
<evidence type="ECO:0000256" key="11">
    <source>
        <dbReference type="ARBA" id="ARBA00023200"/>
    </source>
</evidence>
<evidence type="ECO:0000256" key="12">
    <source>
        <dbReference type="ARBA" id="ARBA00034768"/>
    </source>
</evidence>
<evidence type="ECO:0000313" key="16">
    <source>
        <dbReference type="Proteomes" id="UP000164837"/>
    </source>
</evidence>
<evidence type="ECO:0000256" key="1">
    <source>
        <dbReference type="ARBA" id="ARBA00004153"/>
    </source>
</evidence>
<sequence length="273" mass="31841">MAAVVPRVDDVYKNAQRRILDQETFFSRGLSRPLMKNTYLFDNYAYGWIPETAIWSSRYANLDASDYYPISLGLLKKFEFLMSLYKGPIPVYEEKVNTEFIANGSFSGRYVSYLRKFSALPTNEFISFLLLTSIPIYNILFWFKNTQFDITKHTLFRYVYTDNAKHLALARYMHQTGDYKPLFSRLTENYIFTGPVPIGIRDIDHPNLSRARSPSDYETLANISTILYFTKYDPVLMFLLFYVPGYSITTKITPAVEYLMDKLNLTKSDVQLL</sequence>
<keyword evidence="6" id="KW-0946">Virion</keyword>
<comment type="subcellular location">
    <subcellularLocation>
        <location evidence="2">Host cytoplasm</location>
    </subcellularLocation>
    <subcellularLocation>
        <location evidence="1">Host endoplasmic reticulum membrane</location>
        <topology evidence="1">Multi-pass membrane protein</topology>
    </subcellularLocation>
    <subcellularLocation>
        <location evidence="3">Virion</location>
    </subcellularLocation>
</comment>
<evidence type="ECO:0000256" key="5">
    <source>
        <dbReference type="ARBA" id="ARBA00022692"/>
    </source>
</evidence>
<keyword evidence="4" id="KW-0597">Phosphoprotein</keyword>
<evidence type="ECO:0000256" key="9">
    <source>
        <dbReference type="ARBA" id="ARBA00023136"/>
    </source>
</evidence>
<evidence type="ECO:0000256" key="4">
    <source>
        <dbReference type="ARBA" id="ARBA00022553"/>
    </source>
</evidence>
<evidence type="ECO:0000256" key="2">
    <source>
        <dbReference type="ARBA" id="ARBA00004192"/>
    </source>
</evidence>
<evidence type="ECO:0000256" key="14">
    <source>
        <dbReference type="SAM" id="Phobius"/>
    </source>
</evidence>
<name>A0A075IQK7_9POXV</name>
<keyword evidence="9 14" id="KW-0472">Membrane</keyword>
<evidence type="ECO:0000256" key="8">
    <source>
        <dbReference type="ARBA" id="ARBA00022989"/>
    </source>
</evidence>
<keyword evidence="5 14" id="KW-0812">Transmembrane</keyword>
<dbReference type="GO" id="GO:0044167">
    <property type="term" value="C:host cell endoplasmic reticulum membrane"/>
    <property type="evidence" value="ECO:0007669"/>
    <property type="project" value="UniProtKB-SubCell"/>
</dbReference>
<dbReference type="PIRSF" id="PIRSF015690">
    <property type="entry name" value="VAC_E8R"/>
    <property type="match status" value="1"/>
</dbReference>
<organism evidence="15 16">
    <name type="scientific">Ectromelia virus Naval</name>
    <dbReference type="NCBI Taxonomy" id="1651168"/>
    <lineage>
        <taxon>Viruses</taxon>
        <taxon>Varidnaviria</taxon>
        <taxon>Bamfordvirae</taxon>
        <taxon>Nucleocytoviricota</taxon>
        <taxon>Pokkesviricetes</taxon>
        <taxon>Chitovirales</taxon>
        <taxon>Poxviridae</taxon>
        <taxon>Chordopoxvirinae</taxon>
        <taxon>Orthopoxvirus</taxon>
        <taxon>Orthopoxvirus ectromelia</taxon>
        <taxon>Ectromelia virus</taxon>
    </lineage>
</organism>
<comment type="similarity">
    <text evidence="12">Belongs to the orthopoxvirus OPG070 family.</text>
</comment>
<feature type="transmembrane region" description="Helical" evidence="14">
    <location>
        <begin position="125"/>
        <end position="143"/>
    </location>
</feature>
<proteinExistence type="inferred from homology"/>
<protein>
    <recommendedName>
        <fullName evidence="13">Protein OPG070</fullName>
    </recommendedName>
</protein>
<evidence type="ECO:0000256" key="7">
    <source>
        <dbReference type="ARBA" id="ARBA00022870"/>
    </source>
</evidence>
<keyword evidence="11" id="KW-1035">Host cytoplasm</keyword>
<dbReference type="InterPro" id="IPR005057">
    <property type="entry name" value="Poxvirus_E8"/>
</dbReference>
<keyword evidence="10" id="KW-1038">Host endoplasmic reticulum</keyword>
<evidence type="ECO:0000256" key="13">
    <source>
        <dbReference type="ARBA" id="ARBA00034818"/>
    </source>
</evidence>
<evidence type="ECO:0000313" key="15">
    <source>
        <dbReference type="EMBL" id="AIF30131.1"/>
    </source>
</evidence>
<dbReference type="GO" id="GO:0044423">
    <property type="term" value="C:virion component"/>
    <property type="evidence" value="ECO:0007669"/>
    <property type="project" value="UniProtKB-KW"/>
</dbReference>
<dbReference type="EMBL" id="KJ563295">
    <property type="protein sequence ID" value="AIF30131.1"/>
    <property type="molecule type" value="Genomic_DNA"/>
</dbReference>